<dbReference type="EMBL" id="QZCG01000007">
    <property type="protein sequence ID" value="RJE85054.1"/>
    <property type="molecule type" value="Genomic_DNA"/>
</dbReference>
<evidence type="ECO:0000256" key="1">
    <source>
        <dbReference type="SAM" id="MobiDB-lite"/>
    </source>
</evidence>
<evidence type="ECO:0000313" key="4">
    <source>
        <dbReference type="Proteomes" id="UP000284202"/>
    </source>
</evidence>
<proteinExistence type="predicted"/>
<keyword evidence="4" id="KW-1185">Reference proteome</keyword>
<dbReference type="Proteomes" id="UP000284202">
    <property type="component" value="Unassembled WGS sequence"/>
</dbReference>
<gene>
    <name evidence="3" type="ORF">D3P04_11365</name>
</gene>
<organism evidence="3 4">
    <name type="scientific">Paracoccus onubensis</name>
    <dbReference type="NCBI Taxonomy" id="1675788"/>
    <lineage>
        <taxon>Bacteria</taxon>
        <taxon>Pseudomonadati</taxon>
        <taxon>Pseudomonadota</taxon>
        <taxon>Alphaproteobacteria</taxon>
        <taxon>Rhodobacterales</taxon>
        <taxon>Paracoccaceae</taxon>
        <taxon>Paracoccus</taxon>
    </lineage>
</organism>
<feature type="region of interest" description="Disordered" evidence="1">
    <location>
        <begin position="29"/>
        <end position="77"/>
    </location>
</feature>
<feature type="chain" id="PRO_5019511349" description="Flagellar protein FliL" evidence="2">
    <location>
        <begin position="19"/>
        <end position="180"/>
    </location>
</feature>
<name>A0A418SVS4_9RHOB</name>
<sequence length="180" mass="19703">MKKSLMILVPLIAFAAGAFGGLQLKPGKEISQAGHDGGEHDSRAEPTNDHSDNGQISGKPDGGHDADEQAAKEPPETFTFPSQFFVPLVRRGDSDGMMIMTISLQTTHEELEQLARQEHRLRDILLRQLLIIANTGGFDGNFTTEGRQRSLRKTLLEALQGNFGENVTGILIEDIARQGR</sequence>
<protein>
    <recommendedName>
        <fullName evidence="5">Flagellar protein FliL</fullName>
    </recommendedName>
</protein>
<comment type="caution">
    <text evidence="3">The sequence shown here is derived from an EMBL/GenBank/DDBJ whole genome shotgun (WGS) entry which is preliminary data.</text>
</comment>
<feature type="compositionally biased region" description="Basic and acidic residues" evidence="1">
    <location>
        <begin position="61"/>
        <end position="75"/>
    </location>
</feature>
<accession>A0A418SVS4</accession>
<keyword evidence="2" id="KW-0732">Signal</keyword>
<evidence type="ECO:0008006" key="5">
    <source>
        <dbReference type="Google" id="ProtNLM"/>
    </source>
</evidence>
<evidence type="ECO:0000313" key="3">
    <source>
        <dbReference type="EMBL" id="RJE85054.1"/>
    </source>
</evidence>
<dbReference type="AlphaFoldDB" id="A0A418SVS4"/>
<feature type="signal peptide" evidence="2">
    <location>
        <begin position="1"/>
        <end position="18"/>
    </location>
</feature>
<reference evidence="4" key="1">
    <citation type="submission" date="2018-09" db="EMBL/GenBank/DDBJ databases">
        <title>Acidovorax cavernicola nov. sp. isolated from Gruta de las Maravillas (Aracena, Spain).</title>
        <authorList>
            <person name="Jurado V."/>
            <person name="Gutierrez-Patricio S."/>
            <person name="Gonzalez-Pimentel J.L."/>
            <person name="Miller A.Z."/>
            <person name="Laiz L."/>
            <person name="Saiz-Jimenez C."/>
        </authorList>
    </citation>
    <scope>NUCLEOTIDE SEQUENCE [LARGE SCALE GENOMIC DNA]</scope>
    <source>
        <strain evidence="4">1011MAR3C25</strain>
    </source>
</reference>
<feature type="compositionally biased region" description="Basic and acidic residues" evidence="1">
    <location>
        <begin position="36"/>
        <end position="52"/>
    </location>
</feature>
<dbReference type="OrthoDB" id="7864548at2"/>
<evidence type="ECO:0000256" key="2">
    <source>
        <dbReference type="SAM" id="SignalP"/>
    </source>
</evidence>